<evidence type="ECO:0000256" key="6">
    <source>
        <dbReference type="ARBA" id="ARBA00023136"/>
    </source>
</evidence>
<comment type="caution">
    <text evidence="9">The sequence shown here is derived from an EMBL/GenBank/DDBJ whole genome shotgun (WGS) entry which is preliminary data.</text>
</comment>
<keyword evidence="2 7" id="KW-0813">Transport</keyword>
<evidence type="ECO:0000256" key="1">
    <source>
        <dbReference type="ARBA" id="ARBA00004651"/>
    </source>
</evidence>
<keyword evidence="6 7" id="KW-0472">Membrane</keyword>
<keyword evidence="4 7" id="KW-0812">Transmembrane</keyword>
<feature type="transmembrane region" description="Helical" evidence="7">
    <location>
        <begin position="204"/>
        <end position="226"/>
    </location>
</feature>
<dbReference type="InterPro" id="IPR050366">
    <property type="entry name" value="BP-dependent_transpt_permease"/>
</dbReference>
<evidence type="ECO:0000313" key="10">
    <source>
        <dbReference type="Proteomes" id="UP001596087"/>
    </source>
</evidence>
<comment type="subcellular location">
    <subcellularLocation>
        <location evidence="1 7">Cell membrane</location>
        <topology evidence="1 7">Multi-pass membrane protein</topology>
    </subcellularLocation>
</comment>
<evidence type="ECO:0000313" key="9">
    <source>
        <dbReference type="EMBL" id="MFC5179483.1"/>
    </source>
</evidence>
<keyword evidence="3" id="KW-1003">Cell membrane</keyword>
<evidence type="ECO:0000256" key="7">
    <source>
        <dbReference type="RuleBase" id="RU363032"/>
    </source>
</evidence>
<dbReference type="InterPro" id="IPR035906">
    <property type="entry name" value="MetI-like_sf"/>
</dbReference>
<gene>
    <name evidence="9" type="ORF">ACFPGP_22600</name>
</gene>
<sequence>MSAGVLAVATYERRRARRLNGTLVAALVFLSVIAVVVLVGPLFLPSPTQQDLTDILAPPSREAPLGTDQLGRDVLSRVLAAIRLDVAIGVAALVVPFVLGSVLGALAAWRRGWIDEVVGVVGDVVQAFPYYLFILVLAFFLGAGVPSIFVAVAAIAWVSYMRIVRAEVQSAMQQDYVQAAVGAGYSERRVLLRHVLPNVFRQPLTYAVTDVVVVIVSTATLSYLGVGVTPPTPELGAMVADGQQFATIRPLLTLAPGFAVVLIGAALALLGNGLARQLDES</sequence>
<dbReference type="PROSITE" id="PS50928">
    <property type="entry name" value="ABC_TM1"/>
    <property type="match status" value="1"/>
</dbReference>
<evidence type="ECO:0000256" key="2">
    <source>
        <dbReference type="ARBA" id="ARBA00022448"/>
    </source>
</evidence>
<dbReference type="Proteomes" id="UP001596087">
    <property type="component" value="Unassembled WGS sequence"/>
</dbReference>
<evidence type="ECO:0000259" key="8">
    <source>
        <dbReference type="PROSITE" id="PS50928"/>
    </source>
</evidence>
<organism evidence="9 10">
    <name type="scientific">Nocardioides taihuensis</name>
    <dbReference type="NCBI Taxonomy" id="1835606"/>
    <lineage>
        <taxon>Bacteria</taxon>
        <taxon>Bacillati</taxon>
        <taxon>Actinomycetota</taxon>
        <taxon>Actinomycetes</taxon>
        <taxon>Propionibacteriales</taxon>
        <taxon>Nocardioidaceae</taxon>
        <taxon>Nocardioides</taxon>
    </lineage>
</organism>
<feature type="transmembrane region" description="Helical" evidence="7">
    <location>
        <begin position="86"/>
        <end position="109"/>
    </location>
</feature>
<keyword evidence="10" id="KW-1185">Reference proteome</keyword>
<feature type="transmembrane region" description="Helical" evidence="7">
    <location>
        <begin position="246"/>
        <end position="270"/>
    </location>
</feature>
<comment type="similarity">
    <text evidence="7">Belongs to the binding-protein-dependent transport system permease family.</text>
</comment>
<keyword evidence="5 7" id="KW-1133">Transmembrane helix</keyword>
<dbReference type="EMBL" id="JBHSKD010000028">
    <property type="protein sequence ID" value="MFC5179483.1"/>
    <property type="molecule type" value="Genomic_DNA"/>
</dbReference>
<name>A0ABW0BR43_9ACTN</name>
<evidence type="ECO:0000256" key="3">
    <source>
        <dbReference type="ARBA" id="ARBA00022475"/>
    </source>
</evidence>
<accession>A0ABW0BR43</accession>
<feature type="transmembrane region" description="Helical" evidence="7">
    <location>
        <begin position="23"/>
        <end position="44"/>
    </location>
</feature>
<dbReference type="Pfam" id="PF00528">
    <property type="entry name" value="BPD_transp_1"/>
    <property type="match status" value="1"/>
</dbReference>
<dbReference type="Gene3D" id="1.10.3720.10">
    <property type="entry name" value="MetI-like"/>
    <property type="match status" value="1"/>
</dbReference>
<dbReference type="SUPFAM" id="SSF161098">
    <property type="entry name" value="MetI-like"/>
    <property type="match status" value="1"/>
</dbReference>
<dbReference type="CDD" id="cd06261">
    <property type="entry name" value="TM_PBP2"/>
    <property type="match status" value="1"/>
</dbReference>
<feature type="transmembrane region" description="Helical" evidence="7">
    <location>
        <begin position="129"/>
        <end position="158"/>
    </location>
</feature>
<proteinExistence type="inferred from homology"/>
<reference evidence="10" key="1">
    <citation type="journal article" date="2019" name="Int. J. Syst. Evol. Microbiol.">
        <title>The Global Catalogue of Microorganisms (GCM) 10K type strain sequencing project: providing services to taxonomists for standard genome sequencing and annotation.</title>
        <authorList>
            <consortium name="The Broad Institute Genomics Platform"/>
            <consortium name="The Broad Institute Genome Sequencing Center for Infectious Disease"/>
            <person name="Wu L."/>
            <person name="Ma J."/>
        </authorList>
    </citation>
    <scope>NUCLEOTIDE SEQUENCE [LARGE SCALE GENOMIC DNA]</scope>
    <source>
        <strain evidence="10">DFY41</strain>
    </source>
</reference>
<dbReference type="InterPro" id="IPR000515">
    <property type="entry name" value="MetI-like"/>
</dbReference>
<dbReference type="RefSeq" id="WP_378593702.1">
    <property type="nucleotide sequence ID" value="NZ_JBHSKD010000028.1"/>
</dbReference>
<feature type="domain" description="ABC transmembrane type-1" evidence="8">
    <location>
        <begin position="82"/>
        <end position="271"/>
    </location>
</feature>
<evidence type="ECO:0000256" key="5">
    <source>
        <dbReference type="ARBA" id="ARBA00022989"/>
    </source>
</evidence>
<dbReference type="PANTHER" id="PTHR43386">
    <property type="entry name" value="OLIGOPEPTIDE TRANSPORT SYSTEM PERMEASE PROTEIN APPC"/>
    <property type="match status" value="1"/>
</dbReference>
<protein>
    <submittedName>
        <fullName evidence="9">ABC transporter permease</fullName>
    </submittedName>
</protein>
<evidence type="ECO:0000256" key="4">
    <source>
        <dbReference type="ARBA" id="ARBA00022692"/>
    </source>
</evidence>
<dbReference type="PANTHER" id="PTHR43386:SF1">
    <property type="entry name" value="D,D-DIPEPTIDE TRANSPORT SYSTEM PERMEASE PROTEIN DDPC-RELATED"/>
    <property type="match status" value="1"/>
</dbReference>